<dbReference type="AlphaFoldDB" id="A0A917JRW1"/>
<comment type="caution">
    <text evidence="2">The sequence shown here is derived from an EMBL/GenBank/DDBJ whole genome shotgun (WGS) entry which is preliminary data.</text>
</comment>
<evidence type="ECO:0000313" key="3">
    <source>
        <dbReference type="Proteomes" id="UP000613743"/>
    </source>
</evidence>
<accession>A0A917JRW1</accession>
<evidence type="ECO:0008006" key="4">
    <source>
        <dbReference type="Google" id="ProtNLM"/>
    </source>
</evidence>
<dbReference type="RefSeq" id="WP_188920334.1">
    <property type="nucleotide sequence ID" value="NZ_BMPZ01000004.1"/>
</dbReference>
<evidence type="ECO:0000313" key="2">
    <source>
        <dbReference type="EMBL" id="GGI82395.1"/>
    </source>
</evidence>
<keyword evidence="3" id="KW-1185">Reference proteome</keyword>
<feature type="chain" id="PRO_5037655587" description="Secreted protein" evidence="1">
    <location>
        <begin position="32"/>
        <end position="532"/>
    </location>
</feature>
<reference evidence="2" key="2">
    <citation type="submission" date="2020-09" db="EMBL/GenBank/DDBJ databases">
        <authorList>
            <person name="Sun Q."/>
            <person name="Ohkuma M."/>
        </authorList>
    </citation>
    <scope>NUCLEOTIDE SEQUENCE</scope>
    <source>
        <strain evidence="2">JCM 30804</strain>
    </source>
</reference>
<keyword evidence="1" id="KW-0732">Signal</keyword>
<dbReference type="Proteomes" id="UP000613743">
    <property type="component" value="Unassembled WGS sequence"/>
</dbReference>
<name>A0A917JRW1_9GAMM</name>
<reference evidence="2" key="1">
    <citation type="journal article" date="2014" name="Int. J. Syst. Evol. Microbiol.">
        <title>Complete genome sequence of Corynebacterium casei LMG S-19264T (=DSM 44701T), isolated from a smear-ripened cheese.</title>
        <authorList>
            <consortium name="US DOE Joint Genome Institute (JGI-PGF)"/>
            <person name="Walter F."/>
            <person name="Albersmeier A."/>
            <person name="Kalinowski J."/>
            <person name="Ruckert C."/>
        </authorList>
    </citation>
    <scope>NUCLEOTIDE SEQUENCE</scope>
    <source>
        <strain evidence="2">JCM 30804</strain>
    </source>
</reference>
<gene>
    <name evidence="2" type="ORF">GCM10009332_19500</name>
</gene>
<dbReference type="EMBL" id="BMPZ01000004">
    <property type="protein sequence ID" value="GGI82395.1"/>
    <property type="molecule type" value="Genomic_DNA"/>
</dbReference>
<proteinExistence type="predicted"/>
<organism evidence="2 3">
    <name type="scientific">Shewanella gelidii</name>
    <dbReference type="NCBI Taxonomy" id="1642821"/>
    <lineage>
        <taxon>Bacteria</taxon>
        <taxon>Pseudomonadati</taxon>
        <taxon>Pseudomonadota</taxon>
        <taxon>Gammaproteobacteria</taxon>
        <taxon>Alteromonadales</taxon>
        <taxon>Shewanellaceae</taxon>
        <taxon>Shewanella</taxon>
    </lineage>
</organism>
<sequence length="532" mass="58290">MRNFKLKLSLWNCIRCALGLPLVLMFATAHGETVMTTETHTFSINDVQGGANFATYAMDKSIVCGLADSVHTTCPPEAMQPKTDKDERTLFPIESNLGFIVSDFVGAADRIFDEDYGEGYAGNVTDIVHGNGLAVSNTPTNVFKTLDPYGTWCAGLGGKTVKCSSEHYVVMEHVLTCNESVPYSTEDPSTAEQKKLVDPLSQDVIGTCADATLANELKIVREGLMTDEVLASTVPGEQMIANESTVRDDIAVGKDYSITLKDDGKPLYRWGNAVKRPIDIRLYAKMPLPALWKENPTTPYVVQSATLAITHTITNNPNDQIRPEDMENEDAIGRLPEYLVEGENWQSGRDCYEGDGDFIPAGTLFKNAAFGNPDAFSEDLKKGLTNAWYTTTNREPFEPGVDVGPRWRLKPNKYGQDVPGLEIANGETECLQAPPFDKEDQKYVVGEIVTTTIDLLDFDGESPLATSLGWVDASQNSVNIGAENEQVSDGNGVSINHLPLTEDFDLAIYIKGDKKAVEIYNAVLNIEWDNGL</sequence>
<protein>
    <recommendedName>
        <fullName evidence="4">Secreted protein</fullName>
    </recommendedName>
</protein>
<feature type="signal peptide" evidence="1">
    <location>
        <begin position="1"/>
        <end position="31"/>
    </location>
</feature>
<evidence type="ECO:0000256" key="1">
    <source>
        <dbReference type="SAM" id="SignalP"/>
    </source>
</evidence>